<evidence type="ECO:0000256" key="8">
    <source>
        <dbReference type="ARBA" id="ARBA00038671"/>
    </source>
</evidence>
<feature type="region of interest" description="Disordered" evidence="11">
    <location>
        <begin position="1"/>
        <end position="105"/>
    </location>
</feature>
<evidence type="ECO:0000256" key="1">
    <source>
        <dbReference type="ARBA" id="ARBA00007775"/>
    </source>
</evidence>
<evidence type="ECO:0000256" key="4">
    <source>
        <dbReference type="ARBA" id="ARBA00022990"/>
    </source>
</evidence>
<comment type="function">
    <text evidence="7">Inhibitor of protein-phosphatase 1. This protein may be important in hormonal control of glycogen metabolism. Hormones that elevate intracellular cAMP increase I-1 activity in many tissues. I-1 activation may impose cAMP control over proteins that are not directly phosphorylated by PKA. Following a rise in intracellular calcium, I-1 is inactivated by calcineurin (or PP2B). Does not inhibit type-2 phosphatases.</text>
</comment>
<evidence type="ECO:0000256" key="7">
    <source>
        <dbReference type="ARBA" id="ARBA00037661"/>
    </source>
</evidence>
<keyword evidence="6" id="KW-0119">Carbohydrate metabolism</keyword>
<reference evidence="12" key="1">
    <citation type="submission" date="2025-08" db="UniProtKB">
        <authorList>
            <consortium name="Ensembl"/>
        </authorList>
    </citation>
    <scope>IDENTIFICATION</scope>
</reference>
<keyword evidence="5" id="KW-0650">Protein phosphatase inhibitor</keyword>
<proteinExistence type="inferred from homology"/>
<protein>
    <recommendedName>
        <fullName evidence="9">Protein phosphatase 1 regulatory subunit 1A</fullName>
    </recommendedName>
    <alternativeName>
        <fullName evidence="10">Protein phosphatase inhibitor 1</fullName>
    </alternativeName>
</protein>
<sequence>MEPNSPRKIQFTVPLLEPHLDPEAAEQVRGHRGDTAGTPGGRRRTEPGGLRGAAGTARAGGGTESVRGHHRGPPRAPPPVTSPSPGGCRGQGGVWGGPHGPTAGA</sequence>
<dbReference type="Proteomes" id="UP000694396">
    <property type="component" value="Unplaced"/>
</dbReference>
<dbReference type="GO" id="GO:0004864">
    <property type="term" value="F:protein phosphatase inhibitor activity"/>
    <property type="evidence" value="ECO:0007669"/>
    <property type="project" value="UniProtKB-KW"/>
</dbReference>
<keyword evidence="2" id="KW-0597">Phosphoprotein</keyword>
<evidence type="ECO:0000313" key="12">
    <source>
        <dbReference type="Ensembl" id="ENSCRFP00000002712.1"/>
    </source>
</evidence>
<dbReference type="GO" id="GO:0005977">
    <property type="term" value="P:glycogen metabolic process"/>
    <property type="evidence" value="ECO:0007669"/>
    <property type="project" value="UniProtKB-KW"/>
</dbReference>
<evidence type="ECO:0000313" key="13">
    <source>
        <dbReference type="Proteomes" id="UP000694396"/>
    </source>
</evidence>
<evidence type="ECO:0000256" key="11">
    <source>
        <dbReference type="SAM" id="MobiDB-lite"/>
    </source>
</evidence>
<reference evidence="12" key="2">
    <citation type="submission" date="2025-09" db="UniProtKB">
        <authorList>
            <consortium name="Ensembl"/>
        </authorList>
    </citation>
    <scope>IDENTIFICATION</scope>
</reference>
<keyword evidence="13" id="KW-1185">Reference proteome</keyword>
<dbReference type="PANTHER" id="PTHR15417:SF4">
    <property type="entry name" value="PROTEIN PHOSPHATASE 1 REGULATORY SUBUNIT 1A"/>
    <property type="match status" value="1"/>
</dbReference>
<evidence type="ECO:0000256" key="10">
    <source>
        <dbReference type="ARBA" id="ARBA00042082"/>
    </source>
</evidence>
<evidence type="ECO:0000256" key="6">
    <source>
        <dbReference type="ARBA" id="ARBA00023277"/>
    </source>
</evidence>
<accession>A0A8C3NZA8</accession>
<dbReference type="GO" id="GO:0035556">
    <property type="term" value="P:intracellular signal transduction"/>
    <property type="evidence" value="ECO:0007669"/>
    <property type="project" value="TreeGrafter"/>
</dbReference>
<evidence type="ECO:0000256" key="9">
    <source>
        <dbReference type="ARBA" id="ARBA00040692"/>
    </source>
</evidence>
<organism evidence="12 13">
    <name type="scientific">Cyanoderma ruficeps</name>
    <name type="common">rufous-capped babbler</name>
    <dbReference type="NCBI Taxonomy" id="181631"/>
    <lineage>
        <taxon>Eukaryota</taxon>
        <taxon>Metazoa</taxon>
        <taxon>Chordata</taxon>
        <taxon>Craniata</taxon>
        <taxon>Vertebrata</taxon>
        <taxon>Euteleostomi</taxon>
        <taxon>Archelosauria</taxon>
        <taxon>Archosauria</taxon>
        <taxon>Dinosauria</taxon>
        <taxon>Saurischia</taxon>
        <taxon>Theropoda</taxon>
        <taxon>Coelurosauria</taxon>
        <taxon>Aves</taxon>
        <taxon>Neognathae</taxon>
        <taxon>Neoaves</taxon>
        <taxon>Telluraves</taxon>
        <taxon>Australaves</taxon>
        <taxon>Passeriformes</taxon>
        <taxon>Sylvioidea</taxon>
        <taxon>Timaliidae</taxon>
        <taxon>Cyanoderma</taxon>
    </lineage>
</organism>
<name>A0A8C3NZA8_9PASS</name>
<keyword evidence="4" id="KW-0007">Acetylation</keyword>
<evidence type="ECO:0000256" key="2">
    <source>
        <dbReference type="ARBA" id="ARBA00022553"/>
    </source>
</evidence>
<feature type="compositionally biased region" description="Gly residues" evidence="11">
    <location>
        <begin position="87"/>
        <end position="99"/>
    </location>
</feature>
<evidence type="ECO:0000256" key="5">
    <source>
        <dbReference type="ARBA" id="ARBA00023272"/>
    </source>
</evidence>
<dbReference type="Ensembl" id="ENSCRFT00000002830.1">
    <property type="protein sequence ID" value="ENSCRFP00000002712.1"/>
    <property type="gene ID" value="ENSCRFG00000002232.1"/>
</dbReference>
<dbReference type="GO" id="GO:0005737">
    <property type="term" value="C:cytoplasm"/>
    <property type="evidence" value="ECO:0007669"/>
    <property type="project" value="TreeGrafter"/>
</dbReference>
<dbReference type="PANTHER" id="PTHR15417">
    <property type="entry name" value="PROTEIN PHOSPHATASE INHIBITOR AND DOPAMINE- AND CAMP-REGULATED NEURONAL PHOSPHOPROTEIN"/>
    <property type="match status" value="1"/>
</dbReference>
<keyword evidence="3" id="KW-0321">Glycogen metabolism</keyword>
<dbReference type="Pfam" id="PF05395">
    <property type="entry name" value="DARPP-32"/>
    <property type="match status" value="1"/>
</dbReference>
<feature type="compositionally biased region" description="Basic and acidic residues" evidence="11">
    <location>
        <begin position="18"/>
        <end position="34"/>
    </location>
</feature>
<comment type="subunit">
    <text evidence="8">Interacts with PPP1R15A.</text>
</comment>
<comment type="similarity">
    <text evidence="1">Belongs to the protein phosphatase inhibitor 1 family.</text>
</comment>
<dbReference type="AlphaFoldDB" id="A0A8C3NZA8"/>
<dbReference type="InterPro" id="IPR008466">
    <property type="entry name" value="PPP1R1A/B/C"/>
</dbReference>
<evidence type="ECO:0000256" key="3">
    <source>
        <dbReference type="ARBA" id="ARBA00022600"/>
    </source>
</evidence>